<evidence type="ECO:0000259" key="16">
    <source>
        <dbReference type="Pfam" id="PF00394"/>
    </source>
</evidence>
<comment type="catalytic activity">
    <reaction evidence="1">
        <text>4 hydroquinone + O2 = 4 benzosemiquinone + 2 H2O</text>
        <dbReference type="Rhea" id="RHEA:11276"/>
        <dbReference type="ChEBI" id="CHEBI:15377"/>
        <dbReference type="ChEBI" id="CHEBI:15379"/>
        <dbReference type="ChEBI" id="CHEBI:17594"/>
        <dbReference type="ChEBI" id="CHEBI:17977"/>
        <dbReference type="EC" id="1.10.3.2"/>
    </reaction>
</comment>
<comment type="similarity">
    <text evidence="5">Belongs to the multicopper oxidase family.</text>
</comment>
<dbReference type="GO" id="GO:0048046">
    <property type="term" value="C:apoplast"/>
    <property type="evidence" value="ECO:0007669"/>
    <property type="project" value="UniProtKB-SubCell"/>
</dbReference>
<dbReference type="InterPro" id="IPR011707">
    <property type="entry name" value="Cu-oxidase-like_N"/>
</dbReference>
<gene>
    <name evidence="19" type="ORF">SORBI_3003G111900</name>
</gene>
<keyword evidence="20" id="KW-1185">Reference proteome</keyword>
<dbReference type="GO" id="GO:0052716">
    <property type="term" value="F:hydroquinone:oxygen oxidoreductase activity"/>
    <property type="evidence" value="ECO:0007669"/>
    <property type="project" value="UniProtKB-EC"/>
</dbReference>
<evidence type="ECO:0000256" key="8">
    <source>
        <dbReference type="ARBA" id="ARBA00022525"/>
    </source>
</evidence>
<evidence type="ECO:0000259" key="18">
    <source>
        <dbReference type="Pfam" id="PF07732"/>
    </source>
</evidence>
<dbReference type="GO" id="GO:0005507">
    <property type="term" value="F:copper ion binding"/>
    <property type="evidence" value="ECO:0007669"/>
    <property type="project" value="InterPro"/>
</dbReference>
<feature type="signal peptide" evidence="15">
    <location>
        <begin position="1"/>
        <end position="28"/>
    </location>
</feature>
<comment type="subcellular location">
    <subcellularLocation>
        <location evidence="4">Secreted</location>
        <location evidence="4">Extracellular space</location>
        <location evidence="4">Apoplast</location>
    </subcellularLocation>
</comment>
<dbReference type="PANTHER" id="PTHR11709">
    <property type="entry name" value="MULTI-COPPER OXIDASE"/>
    <property type="match status" value="1"/>
</dbReference>
<dbReference type="Pfam" id="PF07731">
    <property type="entry name" value="Cu-oxidase_2"/>
    <property type="match status" value="1"/>
</dbReference>
<dbReference type="InterPro" id="IPR008972">
    <property type="entry name" value="Cupredoxin"/>
</dbReference>
<name>C5XFQ7_SORBI</name>
<dbReference type="ExpressionAtlas" id="C5XFQ7">
    <property type="expression patterns" value="baseline and differential"/>
</dbReference>
<evidence type="ECO:0000256" key="14">
    <source>
        <dbReference type="SAM" id="MobiDB-lite"/>
    </source>
</evidence>
<feature type="domain" description="Plastocyanin-like" evidence="18">
    <location>
        <begin position="40"/>
        <end position="151"/>
    </location>
</feature>
<keyword evidence="9" id="KW-0479">Metal-binding</keyword>
<dbReference type="CDD" id="cd13897">
    <property type="entry name" value="CuRO_3_LCC_plant"/>
    <property type="match status" value="1"/>
</dbReference>
<keyword evidence="10" id="KW-0677">Repeat</keyword>
<dbReference type="Gramene" id="EES02682">
    <property type="protein sequence ID" value="EES02682"/>
    <property type="gene ID" value="SORBI_3003G111900"/>
</dbReference>
<dbReference type="GO" id="GO:0046274">
    <property type="term" value="P:lignin catabolic process"/>
    <property type="evidence" value="ECO:0007669"/>
    <property type="project" value="UniProtKB-KW"/>
</dbReference>
<dbReference type="EC" id="1.10.3.2" evidence="6"/>
<evidence type="ECO:0000256" key="11">
    <source>
        <dbReference type="ARBA" id="ARBA00023002"/>
    </source>
</evidence>
<dbReference type="InterPro" id="IPR001117">
    <property type="entry name" value="Cu-oxidase_2nd"/>
</dbReference>
<dbReference type="HOGENOM" id="CLU_006504_6_3_1"/>
<dbReference type="InterPro" id="IPR045087">
    <property type="entry name" value="Cu-oxidase_fam"/>
</dbReference>
<dbReference type="GO" id="GO:0016491">
    <property type="term" value="F:oxidoreductase activity"/>
    <property type="evidence" value="ECO:0000318"/>
    <property type="project" value="GO_Central"/>
</dbReference>
<dbReference type="OrthoDB" id="2121828at2759"/>
<dbReference type="CDD" id="cd13849">
    <property type="entry name" value="CuRO_1_LCC_plant"/>
    <property type="match status" value="1"/>
</dbReference>
<evidence type="ECO:0000256" key="9">
    <source>
        <dbReference type="ARBA" id="ARBA00022723"/>
    </source>
</evidence>
<dbReference type="Pfam" id="PF00394">
    <property type="entry name" value="Cu-oxidase"/>
    <property type="match status" value="1"/>
</dbReference>
<dbReference type="InterPro" id="IPR033138">
    <property type="entry name" value="Cu_oxidase_CS"/>
</dbReference>
<keyword evidence="15" id="KW-0732">Signal</keyword>
<keyword evidence="12" id="KW-0186">Copper</keyword>
<feature type="domain" description="Plastocyanin-like" evidence="16">
    <location>
        <begin position="163"/>
        <end position="294"/>
    </location>
</feature>
<dbReference type="SUPFAM" id="SSF49503">
    <property type="entry name" value="Cupredoxins"/>
    <property type="match status" value="3"/>
</dbReference>
<dbReference type="PANTHER" id="PTHR11709:SF242">
    <property type="entry name" value="LACCASE"/>
    <property type="match status" value="1"/>
</dbReference>
<comment type="cofactor">
    <cofactor evidence="2">
        <name>Cu cation</name>
        <dbReference type="ChEBI" id="CHEBI:23378"/>
    </cofactor>
</comment>
<keyword evidence="8" id="KW-0964">Secreted</keyword>
<feature type="domain" description="Plastocyanin-like" evidence="17">
    <location>
        <begin position="437"/>
        <end position="575"/>
    </location>
</feature>
<accession>C5XFQ7</accession>
<dbReference type="InParanoid" id="C5XFQ7"/>
<dbReference type="InterPro" id="IPR034285">
    <property type="entry name" value="CuRO_2_LCC"/>
</dbReference>
<evidence type="ECO:0000256" key="2">
    <source>
        <dbReference type="ARBA" id="ARBA00001935"/>
    </source>
</evidence>
<dbReference type="KEGG" id="sbi:8085073"/>
<evidence type="ECO:0000256" key="4">
    <source>
        <dbReference type="ARBA" id="ARBA00004271"/>
    </source>
</evidence>
<evidence type="ECO:0000256" key="15">
    <source>
        <dbReference type="SAM" id="SignalP"/>
    </source>
</evidence>
<keyword evidence="11" id="KW-0560">Oxidoreductase</keyword>
<evidence type="ECO:0000256" key="5">
    <source>
        <dbReference type="ARBA" id="ARBA00010609"/>
    </source>
</evidence>
<dbReference type="eggNOG" id="KOG1263">
    <property type="taxonomic scope" value="Eukaryota"/>
</dbReference>
<dbReference type="OMA" id="CRYYMVA"/>
<evidence type="ECO:0000256" key="10">
    <source>
        <dbReference type="ARBA" id="ARBA00022737"/>
    </source>
</evidence>
<dbReference type="EMBL" id="CM000762">
    <property type="protein sequence ID" value="EES02682.1"/>
    <property type="molecule type" value="Genomic_DNA"/>
</dbReference>
<evidence type="ECO:0000256" key="7">
    <source>
        <dbReference type="ARBA" id="ARBA00022523"/>
    </source>
</evidence>
<dbReference type="CDD" id="cd13875">
    <property type="entry name" value="CuRO_2_LCC_plant"/>
    <property type="match status" value="1"/>
</dbReference>
<dbReference type="InterPro" id="IPR034289">
    <property type="entry name" value="CuRO_3_LCC"/>
</dbReference>
<dbReference type="InterPro" id="IPR011706">
    <property type="entry name" value="Cu-oxidase_C"/>
</dbReference>
<evidence type="ECO:0000256" key="12">
    <source>
        <dbReference type="ARBA" id="ARBA00023008"/>
    </source>
</evidence>
<organism evidence="19 20">
    <name type="scientific">Sorghum bicolor</name>
    <name type="common">Sorghum</name>
    <name type="synonym">Sorghum vulgare</name>
    <dbReference type="NCBI Taxonomy" id="4558"/>
    <lineage>
        <taxon>Eukaryota</taxon>
        <taxon>Viridiplantae</taxon>
        <taxon>Streptophyta</taxon>
        <taxon>Embryophyta</taxon>
        <taxon>Tracheophyta</taxon>
        <taxon>Spermatophyta</taxon>
        <taxon>Magnoliopsida</taxon>
        <taxon>Liliopsida</taxon>
        <taxon>Poales</taxon>
        <taxon>Poaceae</taxon>
        <taxon>PACMAD clade</taxon>
        <taxon>Panicoideae</taxon>
        <taxon>Andropogonodae</taxon>
        <taxon>Andropogoneae</taxon>
        <taxon>Sorghinae</taxon>
        <taxon>Sorghum</taxon>
    </lineage>
</organism>
<evidence type="ECO:0000259" key="17">
    <source>
        <dbReference type="Pfam" id="PF07731"/>
    </source>
</evidence>
<dbReference type="InterPro" id="IPR034288">
    <property type="entry name" value="CuRO_1_LCC"/>
</dbReference>
<keyword evidence="7" id="KW-0052">Apoplast</keyword>
<feature type="chain" id="PRO_5002959364" description="laccase" evidence="15">
    <location>
        <begin position="29"/>
        <end position="598"/>
    </location>
</feature>
<evidence type="ECO:0000256" key="13">
    <source>
        <dbReference type="ARBA" id="ARBA00023185"/>
    </source>
</evidence>
<dbReference type="PROSITE" id="PS00079">
    <property type="entry name" value="MULTICOPPER_OXIDASE1"/>
    <property type="match status" value="1"/>
</dbReference>
<keyword evidence="13" id="KW-0439">Lignin degradation</keyword>
<evidence type="ECO:0000313" key="20">
    <source>
        <dbReference type="Proteomes" id="UP000000768"/>
    </source>
</evidence>
<feature type="region of interest" description="Disordered" evidence="14">
    <location>
        <begin position="578"/>
        <end position="598"/>
    </location>
</feature>
<protein>
    <recommendedName>
        <fullName evidence="6">laccase</fullName>
        <ecNumber evidence="6">1.10.3.2</ecNumber>
    </recommendedName>
</protein>
<reference evidence="20" key="2">
    <citation type="journal article" date="2018" name="Plant J.">
        <title>The Sorghum bicolor reference genome: improved assembly, gene annotations, a transcriptome atlas, and signatures of genome organization.</title>
        <authorList>
            <person name="McCormick R.F."/>
            <person name="Truong S.K."/>
            <person name="Sreedasyam A."/>
            <person name="Jenkins J."/>
            <person name="Shu S."/>
            <person name="Sims D."/>
            <person name="Kennedy M."/>
            <person name="Amirebrahimi M."/>
            <person name="Weers B.D."/>
            <person name="McKinley B."/>
            <person name="Mattison A."/>
            <person name="Morishige D.T."/>
            <person name="Grimwood J."/>
            <person name="Schmutz J."/>
            <person name="Mullet J.E."/>
        </authorList>
    </citation>
    <scope>NUCLEOTIDE SEQUENCE [LARGE SCALE GENOMIC DNA]</scope>
    <source>
        <strain evidence="20">cv. BTx623</strain>
    </source>
</reference>
<comment type="function">
    <text evidence="3">Lignin degradation and detoxification of lignin-derived products.</text>
</comment>
<evidence type="ECO:0000313" key="19">
    <source>
        <dbReference type="EMBL" id="EES02682.1"/>
    </source>
</evidence>
<evidence type="ECO:0000256" key="3">
    <source>
        <dbReference type="ARBA" id="ARBA00002075"/>
    </source>
</evidence>
<sequence length="598" mass="66223">MSKMLPMAAALFFFYAAVALLRAAGSQAAVVEHTFVVKQVYMRHLCNDTLATVVNGQFPGPPVEATEGDTVIVHLVNESPFEITIHWHGVKQRLTCWADGAGMVTQCPIQPNSTFTYRFKVDGQEGTLWWHSHVSILRATLHGIIIIRPKSGSYPFKNQPHMDVPIIISEWWQRDLMKVDKNFSNGGSFSDNPAGATINGKLGDQYNCSGVVEDNFVLNVERGKTYLLRLVNGALFSEYYFKVAGHKFTVVGADANYITPYTTDVVAIAPGETFDVLMVADAPPCRYYMAALANQPPAPDPQIPVFASRGIVQYTDMDRCRTQAPPPMPEMPDQHDTTTTFYFHGNLSGLPTHPLLPQLRGRIDEHLFVTLGKGTVCRDDKPSCKRGGSDEAVEVAYMNNVSFRLPDKMSLLEARQYEYGGGGNDVAAVVVEELPTRPPSVFNFTDPALIPVGPGAPLEKLEATRKATTVRRFRHNATVEVVFQSTATMQSDSNPMHLHGHDFFVLAQGHGNYDRARHVRTYNLVDPLLKNTVQVPRLGWAAVRFVADNPGAWFMHCHFEFHIAMGMATVFEVANGATPEDTLPPPPSDLPKCIHKKE</sequence>
<reference evidence="19 20" key="1">
    <citation type="journal article" date="2009" name="Nature">
        <title>The Sorghum bicolor genome and the diversification of grasses.</title>
        <authorList>
            <person name="Paterson A.H."/>
            <person name="Bowers J.E."/>
            <person name="Bruggmann R."/>
            <person name="Dubchak I."/>
            <person name="Grimwood J."/>
            <person name="Gundlach H."/>
            <person name="Haberer G."/>
            <person name="Hellsten U."/>
            <person name="Mitros T."/>
            <person name="Poliakov A."/>
            <person name="Schmutz J."/>
            <person name="Spannagl M."/>
            <person name="Tang H."/>
            <person name="Wang X."/>
            <person name="Wicker T."/>
            <person name="Bharti A.K."/>
            <person name="Chapman J."/>
            <person name="Feltus F.A."/>
            <person name="Gowik U."/>
            <person name="Grigoriev I.V."/>
            <person name="Lyons E."/>
            <person name="Maher C.A."/>
            <person name="Martis M."/>
            <person name="Narechania A."/>
            <person name="Otillar R.P."/>
            <person name="Penning B.W."/>
            <person name="Salamov A.A."/>
            <person name="Wang Y."/>
            <person name="Zhang L."/>
            <person name="Carpita N.C."/>
            <person name="Freeling M."/>
            <person name="Gingle A.R."/>
            <person name="Hash C.T."/>
            <person name="Keller B."/>
            <person name="Klein P."/>
            <person name="Kresovich S."/>
            <person name="McCann M.C."/>
            <person name="Ming R."/>
            <person name="Peterson D.G."/>
            <person name="Mehboob-ur-Rahman"/>
            <person name="Ware D."/>
            <person name="Westhoff P."/>
            <person name="Mayer K.F."/>
            <person name="Messing J."/>
            <person name="Rokhsar D.S."/>
        </authorList>
    </citation>
    <scope>NUCLEOTIDE SEQUENCE [LARGE SCALE GENOMIC DNA]</scope>
    <source>
        <strain evidence="20">cv. BTx623</strain>
    </source>
</reference>
<dbReference type="Gene3D" id="2.60.40.420">
    <property type="entry name" value="Cupredoxins - blue copper proteins"/>
    <property type="match status" value="3"/>
</dbReference>
<dbReference type="Proteomes" id="UP000000768">
    <property type="component" value="Chromosome 3"/>
</dbReference>
<dbReference type="PROSITE" id="PS00080">
    <property type="entry name" value="MULTICOPPER_OXIDASE2"/>
    <property type="match status" value="1"/>
</dbReference>
<dbReference type="InterPro" id="IPR002355">
    <property type="entry name" value="Cu_oxidase_Cu_BS"/>
</dbReference>
<proteinExistence type="inferred from homology"/>
<evidence type="ECO:0000256" key="1">
    <source>
        <dbReference type="ARBA" id="ARBA00000349"/>
    </source>
</evidence>
<dbReference type="Pfam" id="PF07732">
    <property type="entry name" value="Cu-oxidase_3"/>
    <property type="match status" value="1"/>
</dbReference>
<evidence type="ECO:0000256" key="6">
    <source>
        <dbReference type="ARBA" id="ARBA00012297"/>
    </source>
</evidence>
<dbReference type="AlphaFoldDB" id="C5XFQ7"/>